<dbReference type="OrthoDB" id="9813368at2"/>
<dbReference type="Pfam" id="PF00877">
    <property type="entry name" value="NLPC_P60"/>
    <property type="match status" value="1"/>
</dbReference>
<reference evidence="8 9" key="1">
    <citation type="submission" date="2019-08" db="EMBL/GenBank/DDBJ databases">
        <title>Genome of Phaeodactylibacter luteus.</title>
        <authorList>
            <person name="Bowman J.P."/>
        </authorList>
    </citation>
    <scope>NUCLEOTIDE SEQUENCE [LARGE SCALE GENOMIC DNA]</scope>
    <source>
        <strain evidence="8 9">KCTC 42180</strain>
    </source>
</reference>
<evidence type="ECO:0000259" key="6">
    <source>
        <dbReference type="PROSITE" id="PS51781"/>
    </source>
</evidence>
<dbReference type="Proteomes" id="UP000321580">
    <property type="component" value="Unassembled WGS sequence"/>
</dbReference>
<evidence type="ECO:0000313" key="9">
    <source>
        <dbReference type="Proteomes" id="UP000321580"/>
    </source>
</evidence>
<feature type="domain" description="NlpC/P60" evidence="7">
    <location>
        <begin position="244"/>
        <end position="378"/>
    </location>
</feature>
<gene>
    <name evidence="8" type="ORF">FRY97_04135</name>
</gene>
<keyword evidence="5" id="KW-0732">Signal</keyword>
<organism evidence="8 9">
    <name type="scientific">Phaeodactylibacter luteus</name>
    <dbReference type="NCBI Taxonomy" id="1564516"/>
    <lineage>
        <taxon>Bacteria</taxon>
        <taxon>Pseudomonadati</taxon>
        <taxon>Bacteroidota</taxon>
        <taxon>Saprospiria</taxon>
        <taxon>Saprospirales</taxon>
        <taxon>Haliscomenobacteraceae</taxon>
        <taxon>Phaeodactylibacter</taxon>
    </lineage>
</organism>
<feature type="signal peptide" evidence="5">
    <location>
        <begin position="1"/>
        <end position="20"/>
    </location>
</feature>
<keyword evidence="3" id="KW-0378">Hydrolase</keyword>
<dbReference type="EMBL" id="VOOR01000006">
    <property type="protein sequence ID" value="TXB67590.1"/>
    <property type="molecule type" value="Genomic_DNA"/>
</dbReference>
<keyword evidence="9" id="KW-1185">Reference proteome</keyword>
<dbReference type="GO" id="GO:0006508">
    <property type="term" value="P:proteolysis"/>
    <property type="evidence" value="ECO:0007669"/>
    <property type="project" value="UniProtKB-KW"/>
</dbReference>
<feature type="chain" id="PRO_5022733402" evidence="5">
    <location>
        <begin position="21"/>
        <end position="396"/>
    </location>
</feature>
<dbReference type="Gene3D" id="2.30.30.40">
    <property type="entry name" value="SH3 Domains"/>
    <property type="match status" value="2"/>
</dbReference>
<dbReference type="InterPro" id="IPR041382">
    <property type="entry name" value="SH3_16"/>
</dbReference>
<comment type="similarity">
    <text evidence="1">Belongs to the peptidase C40 family.</text>
</comment>
<sequence>MRKPTALLLLLPLIFTQCQAPGTEEAPPAELSAFVDSLRLVYAPDKRVAIFNTTIAPAEGGGWEVTGETNFPEAREALLSGLQQMGHTGQISLLPETALEGKAHGVVSLTAANIRSNPKHAAELSTQALMGTPLRVYKKEGGWYLVQTPDGYLGWLDSGGFQLMSESEAEAFRSGEKAVFLPDFGFAYAAPGSQQVVTDLIAGNIVQQLGRAGGYLHIRLPDGREGYILADQGMGWDDWLESRSPTPENILATAERFTGRPYLWGGTSGKGVDCSGFTKTVFFLNGLMLPRDASQQVNSGVEVPTDTTFASLQPGDFLFFGRKATAQQPEKITHVAIYKGDGKIIHASGHVRTESLKRGAPSFNEYRLSSFVRAKRMLTSAPAEHGVLPVSQLSSY</sequence>
<dbReference type="InterPro" id="IPR038765">
    <property type="entry name" value="Papain-like_cys_pep_sf"/>
</dbReference>
<proteinExistence type="inferred from homology"/>
<dbReference type="InterPro" id="IPR051202">
    <property type="entry name" value="Peptidase_C40"/>
</dbReference>
<dbReference type="SUPFAM" id="SSF54001">
    <property type="entry name" value="Cysteine proteinases"/>
    <property type="match status" value="1"/>
</dbReference>
<evidence type="ECO:0000256" key="2">
    <source>
        <dbReference type="ARBA" id="ARBA00022670"/>
    </source>
</evidence>
<keyword evidence="2" id="KW-0645">Protease</keyword>
<dbReference type="AlphaFoldDB" id="A0A5C6S134"/>
<feature type="domain" description="SH3b" evidence="6">
    <location>
        <begin position="102"/>
        <end position="165"/>
    </location>
</feature>
<dbReference type="Pfam" id="PF18348">
    <property type="entry name" value="SH3_16"/>
    <property type="match status" value="1"/>
</dbReference>
<keyword evidence="4" id="KW-0788">Thiol protease</keyword>
<dbReference type="InterPro" id="IPR003646">
    <property type="entry name" value="SH3-like_bac-type"/>
</dbReference>
<evidence type="ECO:0000256" key="5">
    <source>
        <dbReference type="SAM" id="SignalP"/>
    </source>
</evidence>
<dbReference type="SUPFAM" id="SSF82057">
    <property type="entry name" value="Prokaryotic SH3-related domain"/>
    <property type="match status" value="1"/>
</dbReference>
<evidence type="ECO:0000259" key="7">
    <source>
        <dbReference type="PROSITE" id="PS51935"/>
    </source>
</evidence>
<comment type="caution">
    <text evidence="8">The sequence shown here is derived from an EMBL/GenBank/DDBJ whole genome shotgun (WGS) entry which is preliminary data.</text>
</comment>
<dbReference type="InterPro" id="IPR000064">
    <property type="entry name" value="NLP_P60_dom"/>
</dbReference>
<name>A0A5C6S134_9BACT</name>
<dbReference type="PROSITE" id="PS51935">
    <property type="entry name" value="NLPC_P60"/>
    <property type="match status" value="1"/>
</dbReference>
<evidence type="ECO:0000256" key="3">
    <source>
        <dbReference type="ARBA" id="ARBA00022801"/>
    </source>
</evidence>
<dbReference type="PROSITE" id="PS51781">
    <property type="entry name" value="SH3B"/>
    <property type="match status" value="1"/>
</dbReference>
<dbReference type="GO" id="GO:0008234">
    <property type="term" value="F:cysteine-type peptidase activity"/>
    <property type="evidence" value="ECO:0007669"/>
    <property type="project" value="UniProtKB-KW"/>
</dbReference>
<dbReference type="PANTHER" id="PTHR47053">
    <property type="entry name" value="MUREIN DD-ENDOPEPTIDASE MEPH-RELATED"/>
    <property type="match status" value="1"/>
</dbReference>
<evidence type="ECO:0000256" key="4">
    <source>
        <dbReference type="ARBA" id="ARBA00022807"/>
    </source>
</evidence>
<evidence type="ECO:0000256" key="1">
    <source>
        <dbReference type="ARBA" id="ARBA00007074"/>
    </source>
</evidence>
<evidence type="ECO:0000313" key="8">
    <source>
        <dbReference type="EMBL" id="TXB67590.1"/>
    </source>
</evidence>
<dbReference type="Gene3D" id="3.90.1720.10">
    <property type="entry name" value="endopeptidase domain like (from Nostoc punctiforme)"/>
    <property type="match status" value="1"/>
</dbReference>
<dbReference type="RefSeq" id="WP_147166171.1">
    <property type="nucleotide sequence ID" value="NZ_VOOR01000006.1"/>
</dbReference>
<dbReference type="PANTHER" id="PTHR47053:SF1">
    <property type="entry name" value="MUREIN DD-ENDOPEPTIDASE MEPH-RELATED"/>
    <property type="match status" value="1"/>
</dbReference>
<accession>A0A5C6S134</accession>
<protein>
    <submittedName>
        <fullName evidence="8">NlpC/P60 family protein</fullName>
    </submittedName>
</protein>